<dbReference type="KEGG" id="spir:CWM47_17890"/>
<name>A0A2K8ZBZ8_9BACT</name>
<organism evidence="1 2">
    <name type="scientific">Spirosoma pollinicola</name>
    <dbReference type="NCBI Taxonomy" id="2057025"/>
    <lineage>
        <taxon>Bacteria</taxon>
        <taxon>Pseudomonadati</taxon>
        <taxon>Bacteroidota</taxon>
        <taxon>Cytophagia</taxon>
        <taxon>Cytophagales</taxon>
        <taxon>Cytophagaceae</taxon>
        <taxon>Spirosoma</taxon>
    </lineage>
</organism>
<dbReference type="Proteomes" id="UP000232883">
    <property type="component" value="Chromosome"/>
</dbReference>
<dbReference type="EMBL" id="CP025096">
    <property type="protein sequence ID" value="AUD07359.1"/>
    <property type="molecule type" value="Genomic_DNA"/>
</dbReference>
<sequence>MKTRQIVVGVNRVWDIDGYSTYFFDAKGAFYRFNARGEVIPLKRTMKRYTQGYVLKSRFFSLSQLRPMLRWHNRDEPAKNHPADF</sequence>
<keyword evidence="2" id="KW-1185">Reference proteome</keyword>
<reference evidence="1 2" key="1">
    <citation type="submission" date="2017-11" db="EMBL/GenBank/DDBJ databases">
        <title>Taxonomic description and genome sequences of Spirosoma HA7 sp. nov., isolated from pollen microhabitat of Corylus avellana.</title>
        <authorList>
            <person name="Ambika Manirajan B."/>
            <person name="Suarez C."/>
            <person name="Ratering S."/>
            <person name="Geissler-Plaum R."/>
            <person name="Cardinale M."/>
            <person name="Sylvia S."/>
        </authorList>
    </citation>
    <scope>NUCLEOTIDE SEQUENCE [LARGE SCALE GENOMIC DNA]</scope>
    <source>
        <strain evidence="1 2">HA7</strain>
    </source>
</reference>
<evidence type="ECO:0000313" key="2">
    <source>
        <dbReference type="Proteomes" id="UP000232883"/>
    </source>
</evidence>
<accession>A0A2K8ZBZ8</accession>
<dbReference type="OrthoDB" id="964762at2"/>
<dbReference type="AlphaFoldDB" id="A0A2K8ZBZ8"/>
<gene>
    <name evidence="1" type="ORF">CWM47_17890</name>
</gene>
<evidence type="ECO:0000313" key="1">
    <source>
        <dbReference type="EMBL" id="AUD07359.1"/>
    </source>
</evidence>
<dbReference type="RefSeq" id="WP_100993926.1">
    <property type="nucleotide sequence ID" value="NZ_CP025096.1"/>
</dbReference>
<protein>
    <submittedName>
        <fullName evidence="1">Uncharacterized protein</fullName>
    </submittedName>
</protein>
<proteinExistence type="predicted"/>